<dbReference type="InterPro" id="IPR001347">
    <property type="entry name" value="SIS_dom"/>
</dbReference>
<reference evidence="5" key="1">
    <citation type="submission" date="2022-08" db="EMBL/GenBank/DDBJ databases">
        <title>Alicyclobacillus fastidiosus DSM 17978, complete genome.</title>
        <authorList>
            <person name="Wang Q."/>
            <person name="Cai R."/>
            <person name="Wang Z."/>
        </authorList>
    </citation>
    <scope>NUCLEOTIDE SEQUENCE</scope>
    <source>
        <strain evidence="5">DSM 17978</strain>
    </source>
</reference>
<dbReference type="EC" id="4.2.1.126" evidence="3"/>
<organism evidence="5 6">
    <name type="scientific">Alicyclobacillus fastidiosus</name>
    <dbReference type="NCBI Taxonomy" id="392011"/>
    <lineage>
        <taxon>Bacteria</taxon>
        <taxon>Bacillati</taxon>
        <taxon>Bacillota</taxon>
        <taxon>Bacilli</taxon>
        <taxon>Bacillales</taxon>
        <taxon>Alicyclobacillaceae</taxon>
        <taxon>Alicyclobacillus</taxon>
    </lineage>
</organism>
<comment type="similarity">
    <text evidence="3">Belongs to the GCKR-like family. MurNAc-6-P etherase subfamily.</text>
</comment>
<dbReference type="PROSITE" id="PS01272">
    <property type="entry name" value="GCKR"/>
    <property type="match status" value="1"/>
</dbReference>
<keyword evidence="1 3" id="KW-0456">Lyase</keyword>
<evidence type="ECO:0000259" key="4">
    <source>
        <dbReference type="PROSITE" id="PS51464"/>
    </source>
</evidence>
<feature type="active site" description="Proton donor" evidence="3">
    <location>
        <position position="83"/>
    </location>
</feature>
<evidence type="ECO:0000256" key="2">
    <source>
        <dbReference type="ARBA" id="ARBA00023277"/>
    </source>
</evidence>
<evidence type="ECO:0000256" key="1">
    <source>
        <dbReference type="ARBA" id="ARBA00023239"/>
    </source>
</evidence>
<evidence type="ECO:0000313" key="6">
    <source>
        <dbReference type="Proteomes" id="UP001164761"/>
    </source>
</evidence>
<feature type="active site" evidence="3">
    <location>
        <position position="114"/>
    </location>
</feature>
<feature type="domain" description="SIS" evidence="4">
    <location>
        <begin position="55"/>
        <end position="218"/>
    </location>
</feature>
<dbReference type="SUPFAM" id="SSF53697">
    <property type="entry name" value="SIS domain"/>
    <property type="match status" value="1"/>
</dbReference>
<sequence length="302" mass="31769">MVFEHLQTEQINEETEHLDSASSLEIVTLMNRADKSVPRAVEQVLPQVARAIDEIVIRLKQGGRLIYVGAGTSGRLGILDAAECPPTFSTPPDLVQSVIAGGKEATFKALENAEDDEPAGAKALADLEISSLDAVVGLSASGRTPFVKGALQYAATRAALTIGVACNAESEIGKLAQIAIDVHTGPEVLAGSTRLKAGTAQKLILNMISTGAMVRLGKVYKNLMVDMKATNYKLQERSKSIIMRATGATYEAAETALAAADQHVKLAILMIEKGVSADVGKRLLAGAEGYLRTALSTEEGLG</sequence>
<gene>
    <name evidence="3 5" type="primary">murQ</name>
    <name evidence="5" type="ORF">NZD89_06380</name>
</gene>
<dbReference type="PANTHER" id="PTHR10088">
    <property type="entry name" value="GLUCOKINASE REGULATORY PROTEIN"/>
    <property type="match status" value="1"/>
</dbReference>
<comment type="pathway">
    <text evidence="3">Amino-sugar metabolism; N-acetylmuramate degradation.</text>
</comment>
<dbReference type="Gene3D" id="1.10.8.1080">
    <property type="match status" value="1"/>
</dbReference>
<dbReference type="NCBIfam" id="NF003915">
    <property type="entry name" value="PRK05441.1"/>
    <property type="match status" value="1"/>
</dbReference>
<dbReference type="NCBIfam" id="TIGR00274">
    <property type="entry name" value="N-acetylmuramic acid 6-phosphate etherase"/>
    <property type="match status" value="1"/>
</dbReference>
<evidence type="ECO:0000313" key="5">
    <source>
        <dbReference type="EMBL" id="WAH44527.1"/>
    </source>
</evidence>
<dbReference type="InterPro" id="IPR046348">
    <property type="entry name" value="SIS_dom_sf"/>
</dbReference>
<dbReference type="PROSITE" id="PS51464">
    <property type="entry name" value="SIS"/>
    <property type="match status" value="1"/>
</dbReference>
<dbReference type="CDD" id="cd05007">
    <property type="entry name" value="SIS_Etherase"/>
    <property type="match status" value="1"/>
</dbReference>
<accession>A0ABY6ZQ01</accession>
<evidence type="ECO:0000256" key="3">
    <source>
        <dbReference type="HAMAP-Rule" id="MF_00068"/>
    </source>
</evidence>
<dbReference type="Proteomes" id="UP001164761">
    <property type="component" value="Chromosome"/>
</dbReference>
<dbReference type="InterPro" id="IPR005486">
    <property type="entry name" value="Glucokinase_regulatory_CS"/>
</dbReference>
<dbReference type="Pfam" id="PF22645">
    <property type="entry name" value="GKRP_SIS_N"/>
    <property type="match status" value="1"/>
</dbReference>
<comment type="catalytic activity">
    <reaction evidence="3">
        <text>N-acetyl-D-muramate 6-phosphate + H2O = N-acetyl-D-glucosamine 6-phosphate + (R)-lactate</text>
        <dbReference type="Rhea" id="RHEA:26410"/>
        <dbReference type="ChEBI" id="CHEBI:15377"/>
        <dbReference type="ChEBI" id="CHEBI:16004"/>
        <dbReference type="ChEBI" id="CHEBI:57513"/>
        <dbReference type="ChEBI" id="CHEBI:58722"/>
        <dbReference type="EC" id="4.2.1.126"/>
    </reaction>
</comment>
<comment type="miscellaneous">
    <text evidence="3">A lyase-type mechanism (elimination/hydration) is suggested for the cleavage of the lactyl ether bond of MurNAc 6-phosphate, with the formation of an alpha,beta-unsaturated aldehyde intermediate with (E)-stereochemistry, followed by the syn addition of water to give product.</text>
</comment>
<dbReference type="HAMAP" id="MF_00068">
    <property type="entry name" value="MurQ"/>
    <property type="match status" value="1"/>
</dbReference>
<protein>
    <recommendedName>
        <fullName evidence="3">N-acetylmuramic acid 6-phosphate etherase</fullName>
        <shortName evidence="3">MurNAc-6-P etherase</shortName>
        <ecNumber evidence="3">4.2.1.126</ecNumber>
    </recommendedName>
    <alternativeName>
        <fullName evidence="3">N-acetylmuramic acid 6-phosphate hydrolase</fullName>
    </alternativeName>
    <alternativeName>
        <fullName evidence="3">N-acetylmuramic acid 6-phosphate lyase</fullName>
    </alternativeName>
</protein>
<comment type="subunit">
    <text evidence="3">Homodimer.</text>
</comment>
<dbReference type="Gene3D" id="3.40.50.10490">
    <property type="entry name" value="Glucose-6-phosphate isomerase like protein, domain 1"/>
    <property type="match status" value="1"/>
</dbReference>
<keyword evidence="6" id="KW-1185">Reference proteome</keyword>
<dbReference type="GO" id="GO:0016829">
    <property type="term" value="F:lyase activity"/>
    <property type="evidence" value="ECO:0007669"/>
    <property type="project" value="UniProtKB-KW"/>
</dbReference>
<comment type="function">
    <text evidence="3">Specifically catalyzes the cleavage of the D-lactyl ether substituent of MurNAc 6-phosphate, producing GlcNAc 6-phosphate and D-lactate.</text>
</comment>
<dbReference type="RefSeq" id="WP_268008410.1">
    <property type="nucleotide sequence ID" value="NZ_BSUT01000001.1"/>
</dbReference>
<keyword evidence="2 3" id="KW-0119">Carbohydrate metabolism</keyword>
<dbReference type="PANTHER" id="PTHR10088:SF4">
    <property type="entry name" value="GLUCOKINASE REGULATORY PROTEIN"/>
    <property type="match status" value="1"/>
</dbReference>
<name>A0ABY6ZQ01_9BACL</name>
<proteinExistence type="inferred from homology"/>
<dbReference type="EMBL" id="CP104067">
    <property type="protein sequence ID" value="WAH44527.1"/>
    <property type="molecule type" value="Genomic_DNA"/>
</dbReference>
<dbReference type="InterPro" id="IPR040190">
    <property type="entry name" value="MURQ/GCKR"/>
</dbReference>
<dbReference type="InterPro" id="IPR005488">
    <property type="entry name" value="Etherase_MurQ"/>
</dbReference>
<dbReference type="NCBIfam" id="NF009222">
    <property type="entry name" value="PRK12570.1"/>
    <property type="match status" value="1"/>
</dbReference>